<dbReference type="EMBL" id="MT145194">
    <property type="protein sequence ID" value="QJI05086.1"/>
    <property type="molecule type" value="Genomic_DNA"/>
</dbReference>
<evidence type="ECO:0008006" key="4">
    <source>
        <dbReference type="Google" id="ProtNLM"/>
    </source>
</evidence>
<proteinExistence type="predicted"/>
<organism evidence="1">
    <name type="scientific">viral metagenome</name>
    <dbReference type="NCBI Taxonomy" id="1070528"/>
    <lineage>
        <taxon>unclassified sequences</taxon>
        <taxon>metagenomes</taxon>
        <taxon>organismal metagenomes</taxon>
    </lineage>
</organism>
<reference evidence="1" key="1">
    <citation type="submission" date="2020-03" db="EMBL/GenBank/DDBJ databases">
        <title>The deep terrestrial virosphere.</title>
        <authorList>
            <person name="Holmfeldt K."/>
            <person name="Nilsson E."/>
            <person name="Simone D."/>
            <person name="Lopez-Fernandez M."/>
            <person name="Wu X."/>
            <person name="de Brujin I."/>
            <person name="Lundin D."/>
            <person name="Andersson A."/>
            <person name="Bertilsson S."/>
            <person name="Dopson M."/>
        </authorList>
    </citation>
    <scope>NUCLEOTIDE SEQUENCE</scope>
    <source>
        <strain evidence="3">MM415A00133</strain>
        <strain evidence="1">TM448A00125</strain>
        <strain evidence="2">TM448B00551</strain>
    </source>
</reference>
<sequence length="1448" mass="158778">MADTLKTLQMLEQQMGRIDPSVTKQRRYKPKTLEDNNETAYVSPMQDTWDNVYDVTPEVLKPVVGGAAAFSSGVNQLQANMLAGVMQIPTDVAGMADLIRVGVPSLVTAIPDRGDGSDYFKRLGDDFSNGVFSPEAKETVTAHLQTKAREFAEAKPDATPEQLSAFINGYQDSQEFFDLMTGQMSPGFKLAQYGNDWANKIAGLGKRPDQQSIVDDLEQVIGQSVVGLPTSVMKAISASVRKRVGSAVMDSIPGKVALKTTELLTPLTLPLTPKNVALNTGVGAAITEGARLATGMPSLVNGQIPEFAATDLDPPDAHGVNLDGQIDNTLVGAGVALGSFFAFPAFRRDATKAAADEAIKGLNAGRTRLDQTDVLDPLLSPSTGIANSNAPIVKGANIFGADNGVLDHLDAQQSAASRTNRVEAEINAINHGILPNMDNTVPMVDIQRYARELEPQNYELLNQYAYAVQRIQDATAQTKTLKAEISEAGYSYQAAAARGDTRAATKANERYQNLRTQLAQLEEDTPNSRTLMEDWSLKDVRDIIRRAEANPDIVQIRKAMEKVGNDITTLLVKNGRISAEEGAKRMGTRPWYLKVAERSHPEVDNKIARGALLLKDRLLKPNNAEGSYLSDRPLGRSEGDVVVNRPKDALVALQEGLMEAVRDVTANNARREIVETLEKLPGARGKMFRPFEFDFGGNKTEWVNDGQYNAEGRKQLGGDRSKYVSYYKDGKRRFIEFSDDSMAKALQFAPLASVPIANATRKVWQTFTTGLAAPWFAAKSAMWDVPLAKTTSRQGRSLGLIDTYARRVFNESHAVNAILDQVIDPTAWISATSAIPYQMAMRSARAVGAKIAQDLEVGSGLFNMMAQVPGGKQYLQFVGTSMSKAFDRSVFNVYSKNLSTNLSHLTDAATIADDYAIRGKGTSLGRGFMSVVNAYKAAVESVQNSTRMAFFVENYGRLEAKHGGKIPKRELEKLVQETRNLTGDMSRTSNSKFIQGLTTVIPYSNPVIQGTRHMLGSAIPPSVAKGINAMTGGKANMTTNRTNKFWGQFITGVMLPSMGAMAVIDSWKGAQDWWYNKVPEWERGTVIPFPTYEALEYRFENGEWPEFDPKYVHKLPIAPEFMMFREPALAGLRALGMFGPATTHIKQDFGTQMASTFEQATNFATPPVAQALAAFSGGKLDMRSFLLSPFGMGGDAFQEQQNSTFGGVNADKMTTNSGIDKNVYNAIGAIFSSSGQLLAQTFNVADIALRQGDDFGEALGKATETFGYEVSRKFPNVPGLPGMERNYAFTPESEYVYDTERILDPLIGNGRQRTIELDSKDRIPRLKQMGLVPPELIKEPLLKQMQEEIYAELRKKGPFKGADEQYTELRVDLNGLEASRSKWPEEAYHEKYNEIVGNQQKLKSIQAHLLTNLEQEMVGKYGQVFKSVTGEPLTFKSLVKAIKADVGE</sequence>
<accession>A0A6H1ZAT9</accession>
<evidence type="ECO:0000313" key="3">
    <source>
        <dbReference type="EMBL" id="QJI05086.1"/>
    </source>
</evidence>
<dbReference type="EMBL" id="MT144633">
    <property type="protein sequence ID" value="QJH95920.1"/>
    <property type="molecule type" value="Genomic_DNA"/>
</dbReference>
<protein>
    <recommendedName>
        <fullName evidence="4">Large polyvalent protein associated domain-containing protein</fullName>
    </recommendedName>
</protein>
<gene>
    <name evidence="3" type="ORF">MM415A00133_0029</name>
    <name evidence="1" type="ORF">TM448A00125_0044</name>
    <name evidence="2" type="ORF">TM448B00551_0018</name>
</gene>
<name>A0A6H1ZAT9_9ZZZZ</name>
<dbReference type="EMBL" id="MT143978">
    <property type="protein sequence ID" value="QJA44648.1"/>
    <property type="molecule type" value="Genomic_DNA"/>
</dbReference>
<evidence type="ECO:0000313" key="1">
    <source>
        <dbReference type="EMBL" id="QJA44648.1"/>
    </source>
</evidence>
<evidence type="ECO:0000313" key="2">
    <source>
        <dbReference type="EMBL" id="QJH95920.1"/>
    </source>
</evidence>